<keyword evidence="6" id="KW-1003">Cell membrane</keyword>
<evidence type="ECO:0000256" key="15">
    <source>
        <dbReference type="SAM" id="Phobius"/>
    </source>
</evidence>
<dbReference type="Pfam" id="PF02411">
    <property type="entry name" value="MerT"/>
    <property type="match status" value="1"/>
</dbReference>
<feature type="transmembrane region" description="Helical" evidence="15">
    <location>
        <begin position="12"/>
        <end position="39"/>
    </location>
</feature>
<keyword evidence="11 15" id="KW-1133">Transmembrane helix</keyword>
<keyword evidence="10" id="KW-0476">Mercury</keyword>
<dbReference type="GO" id="GO:0015097">
    <property type="term" value="F:mercury ion transmembrane transporter activity"/>
    <property type="evidence" value="ECO:0007669"/>
    <property type="project" value="InterPro"/>
</dbReference>
<evidence type="ECO:0000256" key="12">
    <source>
        <dbReference type="ARBA" id="ARBA00023136"/>
    </source>
</evidence>
<proteinExistence type="inferred from homology"/>
<comment type="function">
    <text evidence="14">Involved in mercury resistance. Probably transfers a mercuric ion from the periplasmic Hg(2+)-binding protein MerP to the cytoplasmic mercuric reductase MerA.</text>
</comment>
<comment type="subcellular location">
    <subcellularLocation>
        <location evidence="1">Cell inner membrane</location>
        <topology evidence="1">Multi-pass membrane protein</topology>
    </subcellularLocation>
</comment>
<dbReference type="Gene3D" id="1.10.287.910">
    <property type="entry name" value="bacterial mercury transporter, merf"/>
    <property type="match status" value="1"/>
</dbReference>
<feature type="transmembrane region" description="Helical" evidence="15">
    <location>
        <begin position="93"/>
        <end position="116"/>
    </location>
</feature>
<evidence type="ECO:0000313" key="17">
    <source>
        <dbReference type="Proteomes" id="UP000030418"/>
    </source>
</evidence>
<evidence type="ECO:0000313" key="16">
    <source>
        <dbReference type="EMBL" id="KGQ30526.1"/>
    </source>
</evidence>
<comment type="similarity">
    <text evidence="2">Belongs to the MerT family.</text>
</comment>
<evidence type="ECO:0000256" key="5">
    <source>
        <dbReference type="ARBA" id="ARBA00022466"/>
    </source>
</evidence>
<evidence type="ECO:0000256" key="10">
    <source>
        <dbReference type="ARBA" id="ARBA00022914"/>
    </source>
</evidence>
<gene>
    <name evidence="16" type="ORF">P375_09515</name>
</gene>
<dbReference type="AlphaFoldDB" id="A0A0A2XDP4"/>
<evidence type="ECO:0000256" key="8">
    <source>
        <dbReference type="ARBA" id="ARBA00022692"/>
    </source>
</evidence>
<evidence type="ECO:0000256" key="4">
    <source>
        <dbReference type="ARBA" id="ARBA00022448"/>
    </source>
</evidence>
<reference evidence="16 17" key="1">
    <citation type="submission" date="2014-08" db="EMBL/GenBank/DDBJ databases">
        <title>Chaperone-usher fimbriae in a diverse selection of Gallibacterium genomes.</title>
        <authorList>
            <person name="Kudirkiene E."/>
            <person name="Bager R.J."/>
            <person name="Johnson T.J."/>
            <person name="Bojesen A.M."/>
        </authorList>
    </citation>
    <scope>NUCLEOTIDE SEQUENCE [LARGE SCALE GENOMIC DNA]</scope>
    <source>
        <strain evidence="16 17">CCM5976</strain>
    </source>
</reference>
<evidence type="ECO:0000256" key="9">
    <source>
        <dbReference type="ARBA" id="ARBA00022723"/>
    </source>
</evidence>
<evidence type="ECO:0000256" key="11">
    <source>
        <dbReference type="ARBA" id="ARBA00022989"/>
    </source>
</evidence>
<dbReference type="GO" id="GO:0005886">
    <property type="term" value="C:plasma membrane"/>
    <property type="evidence" value="ECO:0007669"/>
    <property type="project" value="UniProtKB-SubCell"/>
</dbReference>
<dbReference type="Proteomes" id="UP000030418">
    <property type="component" value="Unassembled WGS sequence"/>
</dbReference>
<dbReference type="InterPro" id="IPR003457">
    <property type="entry name" value="Transprt_MerT"/>
</dbReference>
<keyword evidence="17" id="KW-1185">Reference proteome</keyword>
<keyword evidence="8 15" id="KW-0812">Transmembrane</keyword>
<dbReference type="GeneID" id="77263666"/>
<evidence type="ECO:0000256" key="6">
    <source>
        <dbReference type="ARBA" id="ARBA00022475"/>
    </source>
</evidence>
<keyword evidence="9" id="KW-0479">Metal-binding</keyword>
<dbReference type="GO" id="GO:0046872">
    <property type="term" value="F:metal ion binding"/>
    <property type="evidence" value="ECO:0007669"/>
    <property type="project" value="UniProtKB-KW"/>
</dbReference>
<keyword evidence="5" id="KW-0475">Mercuric resistance</keyword>
<feature type="transmembrane region" description="Helical" evidence="15">
    <location>
        <begin position="59"/>
        <end position="81"/>
    </location>
</feature>
<organism evidence="16 17">
    <name type="scientific">Gallibacterium genomosp. 2</name>
    <dbReference type="NCBI Taxonomy" id="155517"/>
    <lineage>
        <taxon>Bacteria</taxon>
        <taxon>Pseudomonadati</taxon>
        <taxon>Pseudomonadota</taxon>
        <taxon>Gammaproteobacteria</taxon>
        <taxon>Pasteurellales</taxon>
        <taxon>Pasteurellaceae</taxon>
        <taxon>Gallibacterium</taxon>
    </lineage>
</organism>
<sequence length="120" mass="14010">MNLSQKKLNNRFFASCVTAVVAAVTSTLCCIAPLIYLVFGVSSTWLIELNQYDYLRIPMLIISLAAFGYGFWLLMFSKKIICTKYLSRKWLMILYWLVFVIILFFLTYPTVLPWILERMA</sequence>
<keyword evidence="7" id="KW-0997">Cell inner membrane</keyword>
<evidence type="ECO:0000256" key="3">
    <source>
        <dbReference type="ARBA" id="ARBA00017053"/>
    </source>
</evidence>
<dbReference type="RefSeq" id="WP_013746833.1">
    <property type="nucleotide sequence ID" value="NZ_JPXY01000046.1"/>
</dbReference>
<evidence type="ECO:0000256" key="13">
    <source>
        <dbReference type="ARBA" id="ARBA00030934"/>
    </source>
</evidence>
<protein>
    <recommendedName>
        <fullName evidence="3">Mercuric transport protein MerT</fullName>
    </recommendedName>
    <alternativeName>
        <fullName evidence="13">Mercury ion transport protein</fullName>
    </alternativeName>
</protein>
<dbReference type="EMBL" id="JPXY01000046">
    <property type="protein sequence ID" value="KGQ30526.1"/>
    <property type="molecule type" value="Genomic_DNA"/>
</dbReference>
<evidence type="ECO:0000256" key="14">
    <source>
        <dbReference type="ARBA" id="ARBA00045720"/>
    </source>
</evidence>
<accession>A0A0A2XDP4</accession>
<evidence type="ECO:0000256" key="7">
    <source>
        <dbReference type="ARBA" id="ARBA00022519"/>
    </source>
</evidence>
<evidence type="ECO:0000256" key="1">
    <source>
        <dbReference type="ARBA" id="ARBA00004429"/>
    </source>
</evidence>
<keyword evidence="4" id="KW-0813">Transport</keyword>
<keyword evidence="12 15" id="KW-0472">Membrane</keyword>
<name>A0A0A2XDP4_9PAST</name>
<comment type="caution">
    <text evidence="16">The sequence shown here is derived from an EMBL/GenBank/DDBJ whole genome shotgun (WGS) entry which is preliminary data.</text>
</comment>
<evidence type="ECO:0000256" key="2">
    <source>
        <dbReference type="ARBA" id="ARBA00008224"/>
    </source>
</evidence>